<feature type="compositionally biased region" description="Polar residues" evidence="1">
    <location>
        <begin position="89"/>
        <end position="103"/>
    </location>
</feature>
<dbReference type="EMBL" id="BDGG01000001">
    <property type="protein sequence ID" value="GAU89720.1"/>
    <property type="molecule type" value="Genomic_DNA"/>
</dbReference>
<sequence length="184" mass="20537">MNAGKRKTWLRGKREPNLRVKEIEPLLPFPFETPGYWRSEDSATHQGIQQMQTHPTTTQQYQQSTTSRTDSPTTAQIATTQAIPPEGPPTQSTEVPTQTTLQSKPLGWRQDATVPRPVYRIVRTDYRAAIVRTDLVTAKTMVSCRTNDQGNVQAYFGVPPTAPKAPLDENRAPRSEPETTAPPV</sequence>
<evidence type="ECO:0000313" key="3">
    <source>
        <dbReference type="Proteomes" id="UP000186922"/>
    </source>
</evidence>
<feature type="compositionally biased region" description="Basic and acidic residues" evidence="1">
    <location>
        <begin position="166"/>
        <end position="177"/>
    </location>
</feature>
<reference evidence="2 3" key="1">
    <citation type="journal article" date="2016" name="Nat. Commun.">
        <title>Extremotolerant tardigrade genome and improved radiotolerance of human cultured cells by tardigrade-unique protein.</title>
        <authorList>
            <person name="Hashimoto T."/>
            <person name="Horikawa D.D."/>
            <person name="Saito Y."/>
            <person name="Kuwahara H."/>
            <person name="Kozuka-Hata H."/>
            <person name="Shin-I T."/>
            <person name="Minakuchi Y."/>
            <person name="Ohishi K."/>
            <person name="Motoyama A."/>
            <person name="Aizu T."/>
            <person name="Enomoto A."/>
            <person name="Kondo K."/>
            <person name="Tanaka S."/>
            <person name="Hara Y."/>
            <person name="Koshikawa S."/>
            <person name="Sagara H."/>
            <person name="Miura T."/>
            <person name="Yokobori S."/>
            <person name="Miyagawa K."/>
            <person name="Suzuki Y."/>
            <person name="Kubo T."/>
            <person name="Oyama M."/>
            <person name="Kohara Y."/>
            <person name="Fujiyama A."/>
            <person name="Arakawa K."/>
            <person name="Katayama T."/>
            <person name="Toyoda A."/>
            <person name="Kunieda T."/>
        </authorList>
    </citation>
    <scope>NUCLEOTIDE SEQUENCE [LARGE SCALE GENOMIC DNA]</scope>
    <source>
        <strain evidence="2 3">YOKOZUNA-1</strain>
    </source>
</reference>
<comment type="caution">
    <text evidence="2">The sequence shown here is derived from an EMBL/GenBank/DDBJ whole genome shotgun (WGS) entry which is preliminary data.</text>
</comment>
<proteinExistence type="predicted"/>
<evidence type="ECO:0000313" key="2">
    <source>
        <dbReference type="EMBL" id="GAU89720.1"/>
    </source>
</evidence>
<name>A0A1D1UME3_RAMVA</name>
<gene>
    <name evidence="2" type="primary">RvY_02234-1</name>
    <name evidence="2" type="synonym">RvY_02234.1</name>
    <name evidence="2" type="ORF">RvY_02234</name>
</gene>
<feature type="region of interest" description="Disordered" evidence="1">
    <location>
        <begin position="155"/>
        <end position="184"/>
    </location>
</feature>
<protein>
    <submittedName>
        <fullName evidence="2">Uncharacterized protein</fullName>
    </submittedName>
</protein>
<feature type="region of interest" description="Disordered" evidence="1">
    <location>
        <begin position="29"/>
        <end position="104"/>
    </location>
</feature>
<feature type="compositionally biased region" description="Low complexity" evidence="1">
    <location>
        <begin position="49"/>
        <end position="84"/>
    </location>
</feature>
<evidence type="ECO:0000256" key="1">
    <source>
        <dbReference type="SAM" id="MobiDB-lite"/>
    </source>
</evidence>
<dbReference type="Proteomes" id="UP000186922">
    <property type="component" value="Unassembled WGS sequence"/>
</dbReference>
<dbReference type="AlphaFoldDB" id="A0A1D1UME3"/>
<organism evidence="2 3">
    <name type="scientific">Ramazzottius varieornatus</name>
    <name type="common">Water bear</name>
    <name type="synonym">Tardigrade</name>
    <dbReference type="NCBI Taxonomy" id="947166"/>
    <lineage>
        <taxon>Eukaryota</taxon>
        <taxon>Metazoa</taxon>
        <taxon>Ecdysozoa</taxon>
        <taxon>Tardigrada</taxon>
        <taxon>Eutardigrada</taxon>
        <taxon>Parachela</taxon>
        <taxon>Hypsibioidea</taxon>
        <taxon>Ramazzottiidae</taxon>
        <taxon>Ramazzottius</taxon>
    </lineage>
</organism>
<accession>A0A1D1UME3</accession>
<keyword evidence="3" id="KW-1185">Reference proteome</keyword>